<dbReference type="AlphaFoldDB" id="A0A699ZIF6"/>
<dbReference type="EMBL" id="BLLF01001901">
    <property type="protein sequence ID" value="GFH21765.1"/>
    <property type="molecule type" value="Genomic_DNA"/>
</dbReference>
<organism evidence="2 3">
    <name type="scientific">Haematococcus lacustris</name>
    <name type="common">Green alga</name>
    <name type="synonym">Haematococcus pluvialis</name>
    <dbReference type="NCBI Taxonomy" id="44745"/>
    <lineage>
        <taxon>Eukaryota</taxon>
        <taxon>Viridiplantae</taxon>
        <taxon>Chlorophyta</taxon>
        <taxon>core chlorophytes</taxon>
        <taxon>Chlorophyceae</taxon>
        <taxon>CS clade</taxon>
        <taxon>Chlamydomonadales</taxon>
        <taxon>Haematococcaceae</taxon>
        <taxon>Haematococcus</taxon>
    </lineage>
</organism>
<reference evidence="2 3" key="1">
    <citation type="submission" date="2020-02" db="EMBL/GenBank/DDBJ databases">
        <title>Draft genome sequence of Haematococcus lacustris strain NIES-144.</title>
        <authorList>
            <person name="Morimoto D."/>
            <person name="Nakagawa S."/>
            <person name="Yoshida T."/>
            <person name="Sawayama S."/>
        </authorList>
    </citation>
    <scope>NUCLEOTIDE SEQUENCE [LARGE SCALE GENOMIC DNA]</scope>
    <source>
        <strain evidence="2 3">NIES-144</strain>
    </source>
</reference>
<protein>
    <submittedName>
        <fullName evidence="2">Uncharacterized protein</fullName>
    </submittedName>
</protein>
<proteinExistence type="predicted"/>
<comment type="caution">
    <text evidence="2">The sequence shown here is derived from an EMBL/GenBank/DDBJ whole genome shotgun (WGS) entry which is preliminary data.</text>
</comment>
<dbReference type="Proteomes" id="UP000485058">
    <property type="component" value="Unassembled WGS sequence"/>
</dbReference>
<accession>A0A699ZIF6</accession>
<feature type="non-terminal residue" evidence="2">
    <location>
        <position position="1"/>
    </location>
</feature>
<feature type="region of interest" description="Disordered" evidence="1">
    <location>
        <begin position="63"/>
        <end position="93"/>
    </location>
</feature>
<evidence type="ECO:0000313" key="2">
    <source>
        <dbReference type="EMBL" id="GFH21765.1"/>
    </source>
</evidence>
<evidence type="ECO:0000256" key="1">
    <source>
        <dbReference type="SAM" id="MobiDB-lite"/>
    </source>
</evidence>
<name>A0A699ZIF6_HAELA</name>
<keyword evidence="3" id="KW-1185">Reference proteome</keyword>
<sequence>MGIRASMEGALEEVVGRLEQSRLAEQGLRQENDKIAELSQGELHPAYVANGPEAEVELWDDLKDSQPDPLLNPLPQTSPGPRRYQDLRPALST</sequence>
<evidence type="ECO:0000313" key="3">
    <source>
        <dbReference type="Proteomes" id="UP000485058"/>
    </source>
</evidence>
<gene>
    <name evidence="2" type="ORF">HaLaN_19129</name>
</gene>